<dbReference type="Gene3D" id="1.10.8.60">
    <property type="match status" value="1"/>
</dbReference>
<keyword evidence="1" id="KW-0934">Plastid</keyword>
<evidence type="ECO:0000259" key="3">
    <source>
        <dbReference type="Pfam" id="PF00004"/>
    </source>
</evidence>
<feature type="domain" description="ATPase AAA-type core" evidence="3">
    <location>
        <begin position="558"/>
        <end position="653"/>
    </location>
</feature>
<dbReference type="SUPFAM" id="SSF52540">
    <property type="entry name" value="P-loop containing nucleoside triphosphate hydrolases"/>
    <property type="match status" value="1"/>
</dbReference>
<dbReference type="Pfam" id="PF00004">
    <property type="entry name" value="AAA"/>
    <property type="match status" value="1"/>
</dbReference>
<dbReference type="InterPro" id="IPR003959">
    <property type="entry name" value="ATPase_AAA_core"/>
</dbReference>
<dbReference type="InterPro" id="IPR003960">
    <property type="entry name" value="ATPase_AAA_CS"/>
</dbReference>
<dbReference type="Gene3D" id="3.40.50.300">
    <property type="entry name" value="P-loop containing nucleotide triphosphate hydrolases"/>
    <property type="match status" value="1"/>
</dbReference>
<dbReference type="Proteomes" id="UP000825935">
    <property type="component" value="Chromosome 26"/>
</dbReference>
<organism evidence="4 5">
    <name type="scientific">Ceratopteris richardii</name>
    <name type="common">Triangle waterfern</name>
    <dbReference type="NCBI Taxonomy" id="49495"/>
    <lineage>
        <taxon>Eukaryota</taxon>
        <taxon>Viridiplantae</taxon>
        <taxon>Streptophyta</taxon>
        <taxon>Embryophyta</taxon>
        <taxon>Tracheophyta</taxon>
        <taxon>Polypodiopsida</taxon>
        <taxon>Polypodiidae</taxon>
        <taxon>Polypodiales</taxon>
        <taxon>Pteridineae</taxon>
        <taxon>Pteridaceae</taxon>
        <taxon>Parkerioideae</taxon>
        <taxon>Ceratopteris</taxon>
    </lineage>
</organism>
<keyword evidence="2" id="KW-0175">Coiled coil</keyword>
<sequence>MNIGEMMAHSEAAFSSVCSDRLCSQLAFVRCARSSVLCPRRSEGARPRFRSRCIVHYCKAPYEFSMRRERCKSRAIVRDCGVSSPVIGEVVISHFWRCFRHLEHILKAVLQGIDYSYSRERPLETPSHGLLLSRPSLRTLGHQHWRMTSLARLLGRILLAGVIWTCVSLQPLEQLAERAFAATSPADVDTTTQASEDFYDLLLNQLRKKDQEMGGVDSQVELHLKLEELHKKVVEQKERSVAAKRALEELRESKSDLQHISPLQERLWSLLDKTFEDFKGTLKGKLESVKDLSPFEEELRKLFNGKFADLQALSKRLTPSERDVLLENKVRELIDEMRVAQRGLEIKALRERREACKHLKRDESKLKDNLTKLFKRHFILQRRFEASVKTDDKQLLDIESEIEADLCKWLNVKASLWQKESGNLQEVFIKLPLLERQLEEGLLSYFKDGRTVSLFQTTDEREEQEKVSSDLIKVLNVIYEHKYLPNSLDFESPKAVADESILMYVDSLKDDENLTEEFLEIIDKVVREDMEMMKSNVDKSMKQGNVVAPGLENLKADFNKELKQFLEQNPEIGRQYAPLIILMDDFDYFAGVRGESGDTRKQDHESLINQLLVELDGFETQEGVVLIATSSRPETIDEALRRPGRMDRTIALPMPNKSEREIILKKAAAEVMDDDLIHLVDWKEMARKTAGMTPQQLKEVPDGLEATFASWKYTDDEELFFFFNWLVKLNRITPDWLANSKLMFRWKSSLRDWLGLRITKEDVEAAVACIDVFNETRPGIEYENPGYKWTREFKYPHAVWAVGRGLVGALLPDYDVLENIWLDQGSWEGIGFTRFSKRQEGGYEETSTLTRVYYEKKLVHCFGSTIAAELLLPYGQNNDLNYHELEEAGKIARKMVMELGWGPDNGQTVYFAPGAIASLGMGDEMEMVQDQKIDMIYTAARDKAAEMIKRNRHVLNALLDHLMEFDAISRKGIANLLEEHGAIFENEPFVLFPLKDKEIHGGMSTDSTKLLTARS</sequence>
<evidence type="ECO:0000256" key="1">
    <source>
        <dbReference type="ARBA" id="ARBA00022528"/>
    </source>
</evidence>
<feature type="coiled-coil region" evidence="2">
    <location>
        <begin position="226"/>
        <end position="253"/>
    </location>
</feature>
<dbReference type="InterPro" id="IPR037219">
    <property type="entry name" value="Peptidase_M41-like"/>
</dbReference>
<evidence type="ECO:0000313" key="4">
    <source>
        <dbReference type="EMBL" id="KAH7297244.1"/>
    </source>
</evidence>
<proteinExistence type="predicted"/>
<dbReference type="GO" id="GO:0004222">
    <property type="term" value="F:metalloendopeptidase activity"/>
    <property type="evidence" value="ECO:0007669"/>
    <property type="project" value="InterPro"/>
</dbReference>
<dbReference type="AlphaFoldDB" id="A0A8T2RN86"/>
<evidence type="ECO:0000256" key="2">
    <source>
        <dbReference type="SAM" id="Coils"/>
    </source>
</evidence>
<dbReference type="PANTHER" id="PTHR23076:SF58">
    <property type="entry name" value="INACTIVE ATP-DEPENDENT ZINC METALLOPROTEASE FTSHI 5, CHLOROPLASTIC-RELATED"/>
    <property type="match status" value="1"/>
</dbReference>
<reference evidence="4" key="1">
    <citation type="submission" date="2021-08" db="EMBL/GenBank/DDBJ databases">
        <title>WGS assembly of Ceratopteris richardii.</title>
        <authorList>
            <person name="Marchant D.B."/>
            <person name="Chen G."/>
            <person name="Jenkins J."/>
            <person name="Shu S."/>
            <person name="Leebens-Mack J."/>
            <person name="Grimwood J."/>
            <person name="Schmutz J."/>
            <person name="Soltis P."/>
            <person name="Soltis D."/>
            <person name="Chen Z.-H."/>
        </authorList>
    </citation>
    <scope>NUCLEOTIDE SEQUENCE</scope>
    <source>
        <strain evidence="4">Whitten #5841</strain>
        <tissue evidence="4">Leaf</tissue>
    </source>
</reference>
<comment type="caution">
    <text evidence="4">The sequence shown here is derived from an EMBL/GenBank/DDBJ whole genome shotgun (WGS) entry which is preliminary data.</text>
</comment>
<protein>
    <recommendedName>
        <fullName evidence="3">ATPase AAA-type core domain-containing protein</fullName>
    </recommendedName>
</protein>
<gene>
    <name evidence="4" type="ORF">KP509_26G060900</name>
</gene>
<dbReference type="InterPro" id="IPR027417">
    <property type="entry name" value="P-loop_NTPase"/>
</dbReference>
<dbReference type="GO" id="GO:0009535">
    <property type="term" value="C:chloroplast thylakoid membrane"/>
    <property type="evidence" value="ECO:0007669"/>
    <property type="project" value="TreeGrafter"/>
</dbReference>
<dbReference type="GO" id="GO:0006508">
    <property type="term" value="P:proteolysis"/>
    <property type="evidence" value="ECO:0007669"/>
    <property type="project" value="InterPro"/>
</dbReference>
<dbReference type="OrthoDB" id="2016434at2759"/>
<accession>A0A8T2RN86</accession>
<dbReference type="PROSITE" id="PS00674">
    <property type="entry name" value="AAA"/>
    <property type="match status" value="1"/>
</dbReference>
<dbReference type="GO" id="GO:0005524">
    <property type="term" value="F:ATP binding"/>
    <property type="evidence" value="ECO:0007669"/>
    <property type="project" value="InterPro"/>
</dbReference>
<dbReference type="SUPFAM" id="SSF140990">
    <property type="entry name" value="FtsH protease domain-like"/>
    <property type="match status" value="1"/>
</dbReference>
<dbReference type="GO" id="GO:0004176">
    <property type="term" value="F:ATP-dependent peptidase activity"/>
    <property type="evidence" value="ECO:0007669"/>
    <property type="project" value="InterPro"/>
</dbReference>
<dbReference type="GO" id="GO:0016887">
    <property type="term" value="F:ATP hydrolysis activity"/>
    <property type="evidence" value="ECO:0007669"/>
    <property type="project" value="InterPro"/>
</dbReference>
<keyword evidence="5" id="KW-1185">Reference proteome</keyword>
<dbReference type="Gene3D" id="1.20.58.760">
    <property type="entry name" value="Peptidase M41"/>
    <property type="match status" value="1"/>
</dbReference>
<keyword evidence="1" id="KW-0150">Chloroplast</keyword>
<name>A0A8T2RN86_CERRI</name>
<evidence type="ECO:0000313" key="5">
    <source>
        <dbReference type="Proteomes" id="UP000825935"/>
    </source>
</evidence>
<dbReference type="PANTHER" id="PTHR23076">
    <property type="entry name" value="METALLOPROTEASE M41 FTSH"/>
    <property type="match status" value="1"/>
</dbReference>
<dbReference type="EMBL" id="CM035431">
    <property type="protein sequence ID" value="KAH7297244.1"/>
    <property type="molecule type" value="Genomic_DNA"/>
</dbReference>